<evidence type="ECO:0008006" key="3">
    <source>
        <dbReference type="Google" id="ProtNLM"/>
    </source>
</evidence>
<dbReference type="AlphaFoldDB" id="A0A437QDV3"/>
<dbReference type="EMBL" id="SACQ01000001">
    <property type="protein sequence ID" value="RVU32666.1"/>
    <property type="molecule type" value="Genomic_DNA"/>
</dbReference>
<evidence type="ECO:0000313" key="2">
    <source>
        <dbReference type="Proteomes" id="UP000282818"/>
    </source>
</evidence>
<dbReference type="Pfam" id="PF04392">
    <property type="entry name" value="ABC_sub_bind"/>
    <property type="match status" value="1"/>
</dbReference>
<dbReference type="Proteomes" id="UP000282818">
    <property type="component" value="Unassembled WGS sequence"/>
</dbReference>
<evidence type="ECO:0000313" key="1">
    <source>
        <dbReference type="EMBL" id="RVU32666.1"/>
    </source>
</evidence>
<protein>
    <recommendedName>
        <fullName evidence="3">ABC transporter substrate-binding protein</fullName>
    </recommendedName>
</protein>
<dbReference type="RefSeq" id="WP_127692834.1">
    <property type="nucleotide sequence ID" value="NZ_SACQ01000001.1"/>
</dbReference>
<sequence length="298" mass="32982">MRALYLLLLLILFCVPRLSLAQGQVHLILSSQNGIFSTVHEKISQRVAQLNAQLHIDAHLLDQPWQQGIAPSDLLVAVGAKAAKALIHQKLPNPILFVFVESPLLADILPHENAPSWAAVVVDQPLDRLVSVAQLLRESESYRKKMLLVVSDDNDVMLEQVERLTQSQRQNLEVILIEAGEVAAKVIEPALFNAAAVIAVKDKQVWSGNNARWMLRQAYAFQVPVIGYSKAFLKAGALISAYSTLDQLVDRSAKMITQWESAGGFTDPGIHYADYQVEVNKSIARALRVDVDRLEGEP</sequence>
<name>A0A437QDV3_9GAMM</name>
<organism evidence="1 2">
    <name type="scientific">Neptunomonas marina</name>
    <dbReference type="NCBI Taxonomy" id="1815562"/>
    <lineage>
        <taxon>Bacteria</taxon>
        <taxon>Pseudomonadati</taxon>
        <taxon>Pseudomonadota</taxon>
        <taxon>Gammaproteobacteria</taxon>
        <taxon>Oceanospirillales</taxon>
        <taxon>Oceanospirillaceae</taxon>
        <taxon>Neptunomonas</taxon>
    </lineage>
</organism>
<keyword evidence="2" id="KW-1185">Reference proteome</keyword>
<comment type="caution">
    <text evidence="1">The sequence shown here is derived from an EMBL/GenBank/DDBJ whole genome shotgun (WGS) entry which is preliminary data.</text>
</comment>
<dbReference type="Gene3D" id="3.40.50.2300">
    <property type="match status" value="2"/>
</dbReference>
<proteinExistence type="predicted"/>
<dbReference type="InterPro" id="IPR007487">
    <property type="entry name" value="ABC_transpt-TYRBP-like"/>
</dbReference>
<accession>A0A437QDV3</accession>
<reference evidence="1 2" key="1">
    <citation type="submission" date="2019-01" db="EMBL/GenBank/DDBJ databases">
        <authorList>
            <person name="Chen W.-M."/>
        </authorList>
    </citation>
    <scope>NUCLEOTIDE SEQUENCE [LARGE SCALE GENOMIC DNA]</scope>
    <source>
        <strain evidence="1 2">HPM-16</strain>
    </source>
</reference>
<gene>
    <name evidence="1" type="ORF">EOE65_03145</name>
</gene>